<dbReference type="Proteomes" id="UP001139293">
    <property type="component" value="Unassembled WGS sequence"/>
</dbReference>
<keyword evidence="4" id="KW-1185">Reference proteome</keyword>
<dbReference type="Pfam" id="PF07963">
    <property type="entry name" value="N_methyl"/>
    <property type="match status" value="1"/>
</dbReference>
<name>A0A9X1ZE91_9GAMM</name>
<dbReference type="RefSeq" id="WP_248948906.1">
    <property type="nucleotide sequence ID" value="NZ_JAKILB010000002.1"/>
</dbReference>
<keyword evidence="2" id="KW-1133">Transmembrane helix</keyword>
<proteinExistence type="predicted"/>
<dbReference type="AlphaFoldDB" id="A0A9X1ZE91"/>
<dbReference type="PANTHER" id="PTHR30093:SF7">
    <property type="entry name" value="MSHA MAJOR PILIN SUBUNIT MSHA"/>
    <property type="match status" value="1"/>
</dbReference>
<dbReference type="GO" id="GO:0015628">
    <property type="term" value="P:protein secretion by the type II secretion system"/>
    <property type="evidence" value="ECO:0007669"/>
    <property type="project" value="InterPro"/>
</dbReference>
<gene>
    <name evidence="3" type="ORF">L2740_04385</name>
</gene>
<keyword evidence="2" id="KW-0812">Transmembrane</keyword>
<protein>
    <submittedName>
        <fullName evidence="3">Type II secretion system GspH family protein</fullName>
    </submittedName>
</protein>
<organism evidence="3 4">
    <name type="scientific">Shewanella pneumatophori</name>
    <dbReference type="NCBI Taxonomy" id="314092"/>
    <lineage>
        <taxon>Bacteria</taxon>
        <taxon>Pseudomonadati</taxon>
        <taxon>Pseudomonadota</taxon>
        <taxon>Gammaproteobacteria</taxon>
        <taxon>Alteromonadales</taxon>
        <taxon>Shewanellaceae</taxon>
        <taxon>Shewanella</taxon>
    </lineage>
</organism>
<dbReference type="InterPro" id="IPR012902">
    <property type="entry name" value="N_methyl_site"/>
</dbReference>
<accession>A0A9X1ZE91</accession>
<dbReference type="PANTHER" id="PTHR30093">
    <property type="entry name" value="GENERAL SECRETION PATHWAY PROTEIN G"/>
    <property type="match status" value="1"/>
</dbReference>
<evidence type="ECO:0000256" key="2">
    <source>
        <dbReference type="SAM" id="Phobius"/>
    </source>
</evidence>
<dbReference type="InterPro" id="IPR000983">
    <property type="entry name" value="Bac_GSPG_pilin"/>
</dbReference>
<dbReference type="PRINTS" id="PR00813">
    <property type="entry name" value="BCTERIALGSPG"/>
</dbReference>
<evidence type="ECO:0000313" key="3">
    <source>
        <dbReference type="EMBL" id="MCL1137785.1"/>
    </source>
</evidence>
<evidence type="ECO:0000256" key="1">
    <source>
        <dbReference type="ARBA" id="ARBA00022481"/>
    </source>
</evidence>
<sequence length="179" mass="19104">MKNTIHSRYSSHSGFTLIELVVVIIVLGILAVIAAPKFINLKSDANRAAIKSAVGSIKSSVSLFKSKTLTSGNNLTDVVTFSEITGSNHQPWAATATGTGFNAGYATPPEIFKAAGLDVNDWRYRIYVENGSYAVAAAPKSILDVAQPTITEVRATNCYFNYHWKTAGTPVISSVDTGC</sequence>
<evidence type="ECO:0000313" key="4">
    <source>
        <dbReference type="Proteomes" id="UP001139293"/>
    </source>
</evidence>
<dbReference type="Gene3D" id="3.30.700.10">
    <property type="entry name" value="Glycoprotein, Type 4 Pilin"/>
    <property type="match status" value="1"/>
</dbReference>
<keyword evidence="2" id="KW-0472">Membrane</keyword>
<comment type="caution">
    <text evidence="3">The sequence shown here is derived from an EMBL/GenBank/DDBJ whole genome shotgun (WGS) entry which is preliminary data.</text>
</comment>
<keyword evidence="1" id="KW-0488">Methylation</keyword>
<dbReference type="EMBL" id="JAKILB010000002">
    <property type="protein sequence ID" value="MCL1137785.1"/>
    <property type="molecule type" value="Genomic_DNA"/>
</dbReference>
<dbReference type="SUPFAM" id="SSF54523">
    <property type="entry name" value="Pili subunits"/>
    <property type="match status" value="1"/>
</dbReference>
<feature type="transmembrane region" description="Helical" evidence="2">
    <location>
        <begin position="20"/>
        <end position="39"/>
    </location>
</feature>
<dbReference type="GO" id="GO:0015627">
    <property type="term" value="C:type II protein secretion system complex"/>
    <property type="evidence" value="ECO:0007669"/>
    <property type="project" value="InterPro"/>
</dbReference>
<dbReference type="NCBIfam" id="TIGR02532">
    <property type="entry name" value="IV_pilin_GFxxxE"/>
    <property type="match status" value="1"/>
</dbReference>
<dbReference type="PROSITE" id="PS00409">
    <property type="entry name" value="PROKAR_NTER_METHYL"/>
    <property type="match status" value="1"/>
</dbReference>
<dbReference type="InterPro" id="IPR045584">
    <property type="entry name" value="Pilin-like"/>
</dbReference>
<reference evidence="3" key="1">
    <citation type="submission" date="2022-01" db="EMBL/GenBank/DDBJ databases">
        <title>Whole genome-based taxonomy of the Shewanellaceae.</title>
        <authorList>
            <person name="Martin-Rodriguez A.J."/>
        </authorList>
    </citation>
    <scope>NUCLEOTIDE SEQUENCE</scope>
    <source>
        <strain evidence="3">KCTC 23973</strain>
    </source>
</reference>